<organism evidence="2 3">
    <name type="scientific">Streptomyces africanus</name>
    <dbReference type="NCBI Taxonomy" id="231024"/>
    <lineage>
        <taxon>Bacteria</taxon>
        <taxon>Bacillati</taxon>
        <taxon>Actinomycetota</taxon>
        <taxon>Actinomycetes</taxon>
        <taxon>Kitasatosporales</taxon>
        <taxon>Streptomycetaceae</taxon>
        <taxon>Streptomyces</taxon>
    </lineage>
</organism>
<evidence type="ECO:0000256" key="1">
    <source>
        <dbReference type="SAM" id="MobiDB-lite"/>
    </source>
</evidence>
<protein>
    <submittedName>
        <fullName evidence="2">Uncharacterized protein</fullName>
    </submittedName>
</protein>
<name>A0ABU0R1P8_9ACTN</name>
<evidence type="ECO:0000313" key="2">
    <source>
        <dbReference type="EMBL" id="MDQ0753536.1"/>
    </source>
</evidence>
<accession>A0ABU0R1P8</accession>
<feature type="region of interest" description="Disordered" evidence="1">
    <location>
        <begin position="1"/>
        <end position="51"/>
    </location>
</feature>
<evidence type="ECO:0000313" key="3">
    <source>
        <dbReference type="Proteomes" id="UP001232755"/>
    </source>
</evidence>
<keyword evidence="3" id="KW-1185">Reference proteome</keyword>
<comment type="caution">
    <text evidence="2">The sequence shown here is derived from an EMBL/GenBank/DDBJ whole genome shotgun (WGS) entry which is preliminary data.</text>
</comment>
<feature type="compositionally biased region" description="Polar residues" evidence="1">
    <location>
        <begin position="39"/>
        <end position="51"/>
    </location>
</feature>
<dbReference type="Proteomes" id="UP001232755">
    <property type="component" value="Unassembled WGS sequence"/>
</dbReference>
<dbReference type="RefSeq" id="WP_307179372.1">
    <property type="nucleotide sequence ID" value="NZ_JAUSYP010000001.1"/>
</dbReference>
<reference evidence="2 3" key="1">
    <citation type="submission" date="2023-07" db="EMBL/GenBank/DDBJ databases">
        <title>Comparative genomics of wheat-associated soil bacteria to identify genetic determinants of phenazine resistance.</title>
        <authorList>
            <person name="Mouncey N."/>
        </authorList>
    </citation>
    <scope>NUCLEOTIDE SEQUENCE [LARGE SCALE GENOMIC DNA]</scope>
    <source>
        <strain evidence="2 3">B3I12</strain>
    </source>
</reference>
<dbReference type="EMBL" id="JAUSYP010000001">
    <property type="protein sequence ID" value="MDQ0753536.1"/>
    <property type="molecule type" value="Genomic_DNA"/>
</dbReference>
<gene>
    <name evidence="2" type="ORF">QF034_007767</name>
</gene>
<proteinExistence type="predicted"/>
<sequence>MSSPVVHGTGPVGRRTPHGGRQHGRADQALGDVPVTEPTLVTSAQAGVNHR</sequence>